<evidence type="ECO:0000313" key="3">
    <source>
        <dbReference type="EMBL" id="TGN91273.1"/>
    </source>
</evidence>
<evidence type="ECO:0000256" key="1">
    <source>
        <dbReference type="SAM" id="Phobius"/>
    </source>
</evidence>
<dbReference type="Pfam" id="PF22570">
    <property type="entry name" value="LiaF-TM"/>
    <property type="match status" value="1"/>
</dbReference>
<dbReference type="RefSeq" id="WP_135783294.1">
    <property type="nucleotide sequence ID" value="NZ_JASHFX010000003.1"/>
</dbReference>
<keyword evidence="1" id="KW-0472">Membrane</keyword>
<feature type="transmembrane region" description="Helical" evidence="1">
    <location>
        <begin position="31"/>
        <end position="48"/>
    </location>
</feature>
<protein>
    <recommendedName>
        <fullName evidence="2">LiaF transmembrane domain-containing protein</fullName>
    </recommendedName>
</protein>
<keyword evidence="1" id="KW-0812">Transmembrane</keyword>
<gene>
    <name evidence="3" type="ORF">E5S68_09220</name>
</gene>
<comment type="caution">
    <text evidence="3">The sequence shown here is derived from an EMBL/GenBank/DDBJ whole genome shotgun (WGS) entry which is preliminary data.</text>
</comment>
<feature type="transmembrane region" description="Helical" evidence="1">
    <location>
        <begin position="55"/>
        <end position="72"/>
    </location>
</feature>
<evidence type="ECO:0000313" key="4">
    <source>
        <dbReference type="Proteomes" id="UP000297986"/>
    </source>
</evidence>
<keyword evidence="4" id="KW-1185">Reference proteome</keyword>
<proteinExistence type="predicted"/>
<keyword evidence="1" id="KW-1133">Transmembrane helix</keyword>
<dbReference type="AlphaFoldDB" id="A0A4Z1DS15"/>
<reference evidence="3 4" key="1">
    <citation type="submission" date="2019-04" db="EMBL/GenBank/DDBJ databases">
        <title>Genome sequencing of Streptococcus rubneri DSM 26920(T).</title>
        <authorList>
            <person name="Kook J.-K."/>
            <person name="Park S.-N."/>
            <person name="Lim Y.K."/>
        </authorList>
    </citation>
    <scope>NUCLEOTIDE SEQUENCE [LARGE SCALE GENOMIC DNA]</scope>
    <source>
        <strain evidence="3 4">DSM 26920</strain>
    </source>
</reference>
<name>A0A4Z1DS15_9STRE</name>
<feature type="domain" description="LiaF transmembrane" evidence="2">
    <location>
        <begin position="6"/>
        <end position="100"/>
    </location>
</feature>
<sequence length="232" mass="25818">MKKKMIGILLILCAVLVLLQGFFVTWQISVWMLAWVIFLAYLSLTNFMERQFGWGFIYGLLAIFSLNGQYHFLPISNSVVVLSSVLAVIGLNFLFKSPKKDWKKRGKDAVRGFSHTSSGNDIDVSFSTVTKYLNDQNFTGGSADVSFGEASIYFDNCRMEGASAQFAVDVSLGSLSLYVPSDWRVHVNVDNSLSAIQHQENPSNLTSKDFYIVGEVSLGNLEIIYVGENSFS</sequence>
<accession>A0A4Z1DS15</accession>
<dbReference type="Proteomes" id="UP000297986">
    <property type="component" value="Unassembled WGS sequence"/>
</dbReference>
<dbReference type="InterPro" id="IPR054331">
    <property type="entry name" value="LiaF_TM"/>
</dbReference>
<organism evidence="3 4">
    <name type="scientific">Streptococcus rubneri</name>
    <dbReference type="NCBI Taxonomy" id="1234680"/>
    <lineage>
        <taxon>Bacteria</taxon>
        <taxon>Bacillati</taxon>
        <taxon>Bacillota</taxon>
        <taxon>Bacilli</taxon>
        <taxon>Lactobacillales</taxon>
        <taxon>Streptococcaceae</taxon>
        <taxon>Streptococcus</taxon>
    </lineage>
</organism>
<dbReference type="EMBL" id="SRRP01000002">
    <property type="protein sequence ID" value="TGN91273.1"/>
    <property type="molecule type" value="Genomic_DNA"/>
</dbReference>
<dbReference type="OrthoDB" id="2990621at2"/>
<evidence type="ECO:0000259" key="2">
    <source>
        <dbReference type="Pfam" id="PF22570"/>
    </source>
</evidence>
<feature type="transmembrane region" description="Helical" evidence="1">
    <location>
        <begin position="78"/>
        <end position="95"/>
    </location>
</feature>